<proteinExistence type="predicted"/>
<protein>
    <submittedName>
        <fullName evidence="1">DUF4861 domain-containing protein</fullName>
    </submittedName>
</protein>
<accession>A0AAW4NNK3</accession>
<dbReference type="InterPro" id="IPR032342">
    <property type="entry name" value="DUF4861"/>
</dbReference>
<dbReference type="Proteomes" id="UP001196873">
    <property type="component" value="Unassembled WGS sequence"/>
</dbReference>
<organism evidence="1 2">
    <name type="scientific">Segatella salivae</name>
    <dbReference type="NCBI Taxonomy" id="228604"/>
    <lineage>
        <taxon>Bacteria</taxon>
        <taxon>Pseudomonadati</taxon>
        <taxon>Bacteroidota</taxon>
        <taxon>Bacteroidia</taxon>
        <taxon>Bacteroidales</taxon>
        <taxon>Prevotellaceae</taxon>
        <taxon>Segatella</taxon>
    </lineage>
</organism>
<dbReference type="Pfam" id="PF16153">
    <property type="entry name" value="DUF4861"/>
    <property type="match status" value="1"/>
</dbReference>
<comment type="caution">
    <text evidence="1">The sequence shown here is derived from an EMBL/GenBank/DDBJ whole genome shotgun (WGS) entry which is preliminary data.</text>
</comment>
<evidence type="ECO:0000313" key="2">
    <source>
        <dbReference type="Proteomes" id="UP001196873"/>
    </source>
</evidence>
<evidence type="ECO:0000313" key="1">
    <source>
        <dbReference type="EMBL" id="MBW4864463.1"/>
    </source>
</evidence>
<reference evidence="1" key="1">
    <citation type="submission" date="2021-07" db="EMBL/GenBank/DDBJ databases">
        <title>Genomic diversity and antimicrobial resistance of Prevotella spp. isolated from chronic lung disease airways.</title>
        <authorList>
            <person name="Webb K.A."/>
            <person name="Olagoke O.S."/>
            <person name="Baird T."/>
            <person name="Neill J."/>
            <person name="Pham A."/>
            <person name="Wells T.J."/>
            <person name="Ramsay K.A."/>
            <person name="Bell S.C."/>
            <person name="Sarovich D.S."/>
            <person name="Price E.P."/>
        </authorList>
    </citation>
    <scope>NUCLEOTIDE SEQUENCE</scope>
    <source>
        <strain evidence="1">SCHI0047.S.3</strain>
    </source>
</reference>
<dbReference type="RefSeq" id="WP_007133713.1">
    <property type="nucleotide sequence ID" value="NZ_CABKPN010000001.1"/>
</dbReference>
<dbReference type="AlphaFoldDB" id="A0AAW4NNK3"/>
<gene>
    <name evidence="1" type="ORF">KZY68_00170</name>
</gene>
<name>A0AAW4NNK3_9BACT</name>
<dbReference type="EMBL" id="JAHXRF010000001">
    <property type="protein sequence ID" value="MBW4864463.1"/>
    <property type="molecule type" value="Genomic_DNA"/>
</dbReference>
<sequence length="422" mass="48650">MFSLAFVTSNKRLLLFFVLNLFISLGSMSKPSIDTLIVLVTCPKFDYDGDYPVIISLKDYPSVTRSIVYSDNIELPSQLDDLDGDGINDELCFFVNVKKKQKYSFQVILEKGGEPKRYSPHTYAELLLKNPKVKEKNKQDLFIQQIVVGKDLDDSFHLLHHHGVAFENELIALRIYFDKRQTLDLYGKKRKGLEIKDTQFYPNKQQLLDGYGDDILWAGNALGLGALRGWVECKEQLLDDVEYRGQRIVCQGPIRTIVEVTDKGWLWKKGENRINLKQRFTLYAGCRDVIFEAWLNPSNDSIRFFTGLQHLLNGKEYSNHEGLRGNWGKSCNPTDSIMAHAQTLGMGIFVPDEYLCQEMPCDSLNDAFIIAPQNGYLRYYLTYSSDKESYGFHQAQSWFSYLKRWKELLAHPIRVDVICKNP</sequence>